<comment type="cofactor">
    <cofactor evidence="1">
        <name>heme</name>
        <dbReference type="ChEBI" id="CHEBI:30413"/>
    </cofactor>
</comment>
<dbReference type="InterPro" id="IPR002401">
    <property type="entry name" value="Cyt_P450_E_grp-I"/>
</dbReference>
<dbReference type="GO" id="GO:0020037">
    <property type="term" value="F:heme binding"/>
    <property type="evidence" value="ECO:0007669"/>
    <property type="project" value="InterPro"/>
</dbReference>
<dbReference type="PANTHER" id="PTHR46300">
    <property type="entry name" value="P450, PUTATIVE (EUROFUNG)-RELATED-RELATED"/>
    <property type="match status" value="1"/>
</dbReference>
<dbReference type="AlphaFoldDB" id="A0A0C3QQ87"/>
<dbReference type="Proteomes" id="UP000054248">
    <property type="component" value="Unassembled WGS sequence"/>
</dbReference>
<comment type="similarity">
    <text evidence="4">Belongs to the cytochrome P450 family.</text>
</comment>
<protein>
    <recommendedName>
        <fullName evidence="15">Cytochrome P450</fullName>
    </recommendedName>
</protein>
<keyword evidence="14" id="KW-1185">Reference proteome</keyword>
<evidence type="ECO:0000256" key="6">
    <source>
        <dbReference type="ARBA" id="ARBA00022692"/>
    </source>
</evidence>
<gene>
    <name evidence="13" type="ORF">M407DRAFT_70163</name>
</gene>
<dbReference type="Gene3D" id="1.10.630.10">
    <property type="entry name" value="Cytochrome P450"/>
    <property type="match status" value="1"/>
</dbReference>
<keyword evidence="10" id="KW-0408">Iron</keyword>
<comment type="pathway">
    <text evidence="3">Secondary metabolite biosynthesis.</text>
</comment>
<reference evidence="14" key="2">
    <citation type="submission" date="2015-01" db="EMBL/GenBank/DDBJ databases">
        <title>Evolutionary Origins and Diversification of the Mycorrhizal Mutualists.</title>
        <authorList>
            <consortium name="DOE Joint Genome Institute"/>
            <consortium name="Mycorrhizal Genomics Consortium"/>
            <person name="Kohler A."/>
            <person name="Kuo A."/>
            <person name="Nagy L.G."/>
            <person name="Floudas D."/>
            <person name="Copeland A."/>
            <person name="Barry K.W."/>
            <person name="Cichocki N."/>
            <person name="Veneault-Fourrey C."/>
            <person name="LaButti K."/>
            <person name="Lindquist E.A."/>
            <person name="Lipzen A."/>
            <person name="Lundell T."/>
            <person name="Morin E."/>
            <person name="Murat C."/>
            <person name="Riley R."/>
            <person name="Ohm R."/>
            <person name="Sun H."/>
            <person name="Tunlid A."/>
            <person name="Henrissat B."/>
            <person name="Grigoriev I.V."/>
            <person name="Hibbett D.S."/>
            <person name="Martin F."/>
        </authorList>
    </citation>
    <scope>NUCLEOTIDE SEQUENCE [LARGE SCALE GENOMIC DNA]</scope>
    <source>
        <strain evidence="14">MUT 4182</strain>
    </source>
</reference>
<keyword evidence="6" id="KW-0812">Transmembrane</keyword>
<dbReference type="OrthoDB" id="2789670at2759"/>
<dbReference type="GO" id="GO:0004497">
    <property type="term" value="F:monooxygenase activity"/>
    <property type="evidence" value="ECO:0007669"/>
    <property type="project" value="UniProtKB-KW"/>
</dbReference>
<dbReference type="InterPro" id="IPR036396">
    <property type="entry name" value="Cyt_P450_sf"/>
</dbReference>
<evidence type="ECO:0000256" key="1">
    <source>
        <dbReference type="ARBA" id="ARBA00001971"/>
    </source>
</evidence>
<dbReference type="GO" id="GO:0016020">
    <property type="term" value="C:membrane"/>
    <property type="evidence" value="ECO:0007669"/>
    <property type="project" value="UniProtKB-SubCell"/>
</dbReference>
<evidence type="ECO:0008006" key="15">
    <source>
        <dbReference type="Google" id="ProtNLM"/>
    </source>
</evidence>
<accession>A0A0C3QQ87</accession>
<evidence type="ECO:0000256" key="4">
    <source>
        <dbReference type="ARBA" id="ARBA00010617"/>
    </source>
</evidence>
<keyword evidence="9" id="KW-0560">Oxidoreductase</keyword>
<keyword evidence="7" id="KW-0479">Metal-binding</keyword>
<dbReference type="GO" id="GO:0005506">
    <property type="term" value="F:iron ion binding"/>
    <property type="evidence" value="ECO:0007669"/>
    <property type="project" value="InterPro"/>
</dbReference>
<evidence type="ECO:0000256" key="5">
    <source>
        <dbReference type="ARBA" id="ARBA00022617"/>
    </source>
</evidence>
<evidence type="ECO:0000256" key="7">
    <source>
        <dbReference type="ARBA" id="ARBA00022723"/>
    </source>
</evidence>
<comment type="subcellular location">
    <subcellularLocation>
        <location evidence="2">Membrane</location>
    </subcellularLocation>
</comment>
<evidence type="ECO:0000313" key="13">
    <source>
        <dbReference type="EMBL" id="KIO29664.1"/>
    </source>
</evidence>
<evidence type="ECO:0000256" key="3">
    <source>
        <dbReference type="ARBA" id="ARBA00005179"/>
    </source>
</evidence>
<keyword evidence="11" id="KW-0503">Monooxygenase</keyword>
<dbReference type="SUPFAM" id="SSF48264">
    <property type="entry name" value="Cytochrome P450"/>
    <property type="match status" value="1"/>
</dbReference>
<reference evidence="13 14" key="1">
    <citation type="submission" date="2014-04" db="EMBL/GenBank/DDBJ databases">
        <authorList>
            <consortium name="DOE Joint Genome Institute"/>
            <person name="Kuo A."/>
            <person name="Girlanda M."/>
            <person name="Perotto S."/>
            <person name="Kohler A."/>
            <person name="Nagy L.G."/>
            <person name="Floudas D."/>
            <person name="Copeland A."/>
            <person name="Barry K.W."/>
            <person name="Cichocki N."/>
            <person name="Veneault-Fourrey C."/>
            <person name="LaButti K."/>
            <person name="Lindquist E.A."/>
            <person name="Lipzen A."/>
            <person name="Lundell T."/>
            <person name="Morin E."/>
            <person name="Murat C."/>
            <person name="Sun H."/>
            <person name="Tunlid A."/>
            <person name="Henrissat B."/>
            <person name="Grigoriev I.V."/>
            <person name="Hibbett D.S."/>
            <person name="Martin F."/>
            <person name="Nordberg H.P."/>
            <person name="Cantor M.N."/>
            <person name="Hua S.X."/>
        </authorList>
    </citation>
    <scope>NUCLEOTIDE SEQUENCE [LARGE SCALE GENOMIC DNA]</scope>
    <source>
        <strain evidence="13 14">MUT 4182</strain>
    </source>
</reference>
<proteinExistence type="inferred from homology"/>
<dbReference type="GO" id="GO:0016705">
    <property type="term" value="F:oxidoreductase activity, acting on paired donors, with incorporation or reduction of molecular oxygen"/>
    <property type="evidence" value="ECO:0007669"/>
    <property type="project" value="InterPro"/>
</dbReference>
<evidence type="ECO:0000256" key="8">
    <source>
        <dbReference type="ARBA" id="ARBA00022989"/>
    </source>
</evidence>
<evidence type="ECO:0000256" key="10">
    <source>
        <dbReference type="ARBA" id="ARBA00023004"/>
    </source>
</evidence>
<evidence type="ECO:0000256" key="9">
    <source>
        <dbReference type="ARBA" id="ARBA00023002"/>
    </source>
</evidence>
<organism evidence="13 14">
    <name type="scientific">Tulasnella calospora MUT 4182</name>
    <dbReference type="NCBI Taxonomy" id="1051891"/>
    <lineage>
        <taxon>Eukaryota</taxon>
        <taxon>Fungi</taxon>
        <taxon>Dikarya</taxon>
        <taxon>Basidiomycota</taxon>
        <taxon>Agaricomycotina</taxon>
        <taxon>Agaricomycetes</taxon>
        <taxon>Cantharellales</taxon>
        <taxon>Tulasnellaceae</taxon>
        <taxon>Tulasnella</taxon>
    </lineage>
</organism>
<dbReference type="PRINTS" id="PR00463">
    <property type="entry name" value="EP450I"/>
</dbReference>
<evidence type="ECO:0000256" key="2">
    <source>
        <dbReference type="ARBA" id="ARBA00004370"/>
    </source>
</evidence>
<dbReference type="STRING" id="1051891.A0A0C3QQ87"/>
<evidence type="ECO:0000256" key="11">
    <source>
        <dbReference type="ARBA" id="ARBA00023033"/>
    </source>
</evidence>
<name>A0A0C3QQ87_9AGAM</name>
<dbReference type="EMBL" id="KN822980">
    <property type="protein sequence ID" value="KIO29664.1"/>
    <property type="molecule type" value="Genomic_DNA"/>
</dbReference>
<keyword evidence="5" id="KW-0349">Heme</keyword>
<evidence type="ECO:0000313" key="14">
    <source>
        <dbReference type="Proteomes" id="UP000054248"/>
    </source>
</evidence>
<sequence>MIILPWSLLIGFSFFQTEYTIKNFLLAISLYPEVQARAREEIDRVIDSDRLPNFDDQSNLPFIHAVVLESLRWNPPIPFGFPNVSREDDTYRGYFIPKGTMVMKNL</sequence>
<dbReference type="PANTHER" id="PTHR46300:SF2">
    <property type="entry name" value="CYTOCHROME P450 MONOOXYGENASE ALNH-RELATED"/>
    <property type="match status" value="1"/>
</dbReference>
<evidence type="ECO:0000256" key="12">
    <source>
        <dbReference type="ARBA" id="ARBA00023136"/>
    </source>
</evidence>
<feature type="non-terminal residue" evidence="13">
    <location>
        <position position="106"/>
    </location>
</feature>
<dbReference type="Pfam" id="PF00067">
    <property type="entry name" value="p450"/>
    <property type="match status" value="1"/>
</dbReference>
<dbReference type="HOGENOM" id="CLU_2229684_0_0_1"/>
<keyword evidence="12" id="KW-0472">Membrane</keyword>
<keyword evidence="8" id="KW-1133">Transmembrane helix</keyword>
<dbReference type="InterPro" id="IPR001128">
    <property type="entry name" value="Cyt_P450"/>
</dbReference>
<dbReference type="InterPro" id="IPR050364">
    <property type="entry name" value="Cytochrome_P450_fung"/>
</dbReference>